<feature type="region of interest" description="Disordered" evidence="1">
    <location>
        <begin position="264"/>
        <end position="306"/>
    </location>
</feature>
<dbReference type="Proteomes" id="UP001329825">
    <property type="component" value="Chromosome 9"/>
</dbReference>
<protein>
    <recommendedName>
        <fullName evidence="4">No apical meristem-associated C-terminal domain-containing protein</fullName>
    </recommendedName>
</protein>
<evidence type="ECO:0000256" key="1">
    <source>
        <dbReference type="SAM" id="MobiDB-lite"/>
    </source>
</evidence>
<feature type="region of interest" description="Disordered" evidence="1">
    <location>
        <begin position="170"/>
        <end position="201"/>
    </location>
</feature>
<accession>A0ABZ1D6E2</accession>
<gene>
    <name evidence="2" type="ORF">IL334_006357</name>
</gene>
<dbReference type="GeneID" id="87958487"/>
<dbReference type="EMBL" id="CP141889">
    <property type="protein sequence ID" value="WRT69373.1"/>
    <property type="molecule type" value="Genomic_DNA"/>
</dbReference>
<name>A0ABZ1D6E2_9TREE</name>
<sequence length="306" mass="33810">MSTSTTNDSATTTAAMRQKLTSDFSEAVWSDKPISKDLNVVLNSKANDDAYINDMKSAWSSINAKDEDGRDPTRKGRKVRYQSFLSTAMGEERNDNTRGTKSFYFSSKYANFKGMYTDQKGFQSIVKSTMALKDDGTEPTIDEMRSRWKNSANSIASLVETSAIFRSEVDKFTQGTDDDSTPRNSRKGQPPMRKNHKKKQDLWNQLVARAEKEKAAKSISEYTVSAPETTSVTAQTQGKTLEGMSQSDKQAIWKDVISRFSKNITENPSSFSDGESTSEIANDTVTQSTNGVANSVATTSMASTRA</sequence>
<evidence type="ECO:0000313" key="2">
    <source>
        <dbReference type="EMBL" id="WRT69373.1"/>
    </source>
</evidence>
<evidence type="ECO:0000313" key="3">
    <source>
        <dbReference type="Proteomes" id="UP001329825"/>
    </source>
</evidence>
<proteinExistence type="predicted"/>
<evidence type="ECO:0008006" key="4">
    <source>
        <dbReference type="Google" id="ProtNLM"/>
    </source>
</evidence>
<dbReference type="RefSeq" id="XP_062794112.1">
    <property type="nucleotide sequence ID" value="XM_062938061.1"/>
</dbReference>
<keyword evidence="3" id="KW-1185">Reference proteome</keyword>
<reference evidence="2 3" key="1">
    <citation type="submission" date="2024-01" db="EMBL/GenBank/DDBJ databases">
        <title>Comparative genomics of Cryptococcus and Kwoniella reveals pathogenesis evolution and contrasting modes of karyotype evolution via chromosome fusion or intercentromeric recombination.</title>
        <authorList>
            <person name="Coelho M.A."/>
            <person name="David-Palma M."/>
            <person name="Shea T."/>
            <person name="Bowers K."/>
            <person name="McGinley-Smith S."/>
            <person name="Mohammad A.W."/>
            <person name="Gnirke A."/>
            <person name="Yurkov A.M."/>
            <person name="Nowrousian M."/>
            <person name="Sun S."/>
            <person name="Cuomo C.A."/>
            <person name="Heitman J."/>
        </authorList>
    </citation>
    <scope>NUCLEOTIDE SEQUENCE [LARGE SCALE GENOMIC DNA]</scope>
    <source>
        <strain evidence="2">CBS 11374</strain>
    </source>
</reference>
<organism evidence="2 3">
    <name type="scientific">Kwoniella shivajii</name>
    <dbReference type="NCBI Taxonomy" id="564305"/>
    <lineage>
        <taxon>Eukaryota</taxon>
        <taxon>Fungi</taxon>
        <taxon>Dikarya</taxon>
        <taxon>Basidiomycota</taxon>
        <taxon>Agaricomycotina</taxon>
        <taxon>Tremellomycetes</taxon>
        <taxon>Tremellales</taxon>
        <taxon>Cryptococcaceae</taxon>
        <taxon>Kwoniella</taxon>
    </lineage>
</organism>